<evidence type="ECO:0000256" key="1">
    <source>
        <dbReference type="ARBA" id="ARBA00012417"/>
    </source>
</evidence>
<dbReference type="EMBL" id="KU878088">
    <property type="protein sequence ID" value="AMS01236.1"/>
    <property type="molecule type" value="Genomic_DNA"/>
</dbReference>
<dbReference type="InterPro" id="IPR006134">
    <property type="entry name" value="DNA-dir_DNA_pol_B_multi_dom"/>
</dbReference>
<dbReference type="PANTHER" id="PTHR10322:SF23">
    <property type="entry name" value="DNA POLYMERASE DELTA CATALYTIC SUBUNIT"/>
    <property type="match status" value="1"/>
</dbReference>
<name>A0A172JI59_BPPB1</name>
<dbReference type="EC" id="2.7.7.7" evidence="1"/>
<dbReference type="OrthoDB" id="22636at28883"/>
<keyword evidence="2" id="KW-0808">Transferase</keyword>
<dbReference type="GO" id="GO:0000166">
    <property type="term" value="F:nucleotide binding"/>
    <property type="evidence" value="ECO:0007669"/>
    <property type="project" value="InterPro"/>
</dbReference>
<proteinExistence type="predicted"/>
<evidence type="ECO:0000256" key="6">
    <source>
        <dbReference type="ARBA" id="ARBA00022932"/>
    </source>
</evidence>
<dbReference type="GO" id="GO:0006261">
    <property type="term" value="P:DNA-templated DNA replication"/>
    <property type="evidence" value="ECO:0007669"/>
    <property type="project" value="TreeGrafter"/>
</dbReference>
<protein>
    <recommendedName>
        <fullName evidence="1">DNA-directed DNA polymerase</fullName>
        <ecNumber evidence="1">2.7.7.7</ecNumber>
    </recommendedName>
</protein>
<dbReference type="Pfam" id="PF00136">
    <property type="entry name" value="DNA_pol_B"/>
    <property type="match status" value="1"/>
</dbReference>
<evidence type="ECO:0000256" key="8">
    <source>
        <dbReference type="ARBA" id="ARBA00049244"/>
    </source>
</evidence>
<dbReference type="InterPro" id="IPR050240">
    <property type="entry name" value="DNA_pol_type-B"/>
</dbReference>
<dbReference type="KEGG" id="vg:29058870"/>
<organism evidence="10 11">
    <name type="scientific">Bacillus phage AR9</name>
    <dbReference type="NCBI Taxonomy" id="1815509"/>
    <lineage>
        <taxon>Viruses</taxon>
        <taxon>Duplodnaviria</taxon>
        <taxon>Heunggongvirae</taxon>
        <taxon>Uroviricota</taxon>
        <taxon>Caudoviricetes</taxon>
        <taxon>Takahashivirus</taxon>
        <taxon>Bacillus phage PBS1</taxon>
    </lineage>
</organism>
<sequence length="641" mass="75107">MQETKNYVNSYPNFLEKYKEQAKKQLLLSFPNISEEEIEEFLDKEINSTIQGKNVVFNDGEQKSVKNLLSVTEWLEEKKPIITGYGAFYRKHNEGVNLLSDMVDYLLVSRKKVKKEMFEHVNDEDRTEYNNLDLMQKTFKLLANSFYGATVEKNSIFFNQNFGPSITYSGVIIITTAVNAFENFMSNNFHFENLNDVLLYINNIQEQKYVYTHIINRNIESGELLQYLLRKWRNRNDSDVKVLSDIIERMDQQTLNKIYYKNNLYEFLGNNEISNLLGKVINKEFLDPNDPPKDIKDSLEMLWTYIQEWVLYNHLSFYRYENAENEKRQTVLVVDTDSNFLMLDPFYKYLKENYPDNVDETDEGKVSVVNIASYLLAKVIENVYWKMTSELNIPSEKRPIINMKNEFFYKRLMLTRNKKSYAGKLIMQEGRMFEKPKLDIKGLAIRKVSVNKNVRDYFTEMLDKNILSSDKIDLSKVFGNFVHLQNEIANSLMNGEITYTLPSKANEIESYANPYAMQSIRGTIIWNELFPDNEIVLPTKVNLIKLTTESLNDLAGKIPMDVYKTIKETIYDNENLSKHGFTILCLPKSIKKLPEWVTPFIDIETMVNDHIKSGMIMLESLGFKILETTKQTQFPTNILTF</sequence>
<reference evidence="10 11" key="1">
    <citation type="journal article" date="2016" name="Virology">
        <title>The genome of AR9, a giant transducing Bacillus phage encoding two multisubunit RNA polymerases.</title>
        <authorList>
            <person name="Lavysh D."/>
            <person name="Sokolova M."/>
            <person name="Minakhin L."/>
            <person name="Yakunina M."/>
            <person name="Artamonova T."/>
            <person name="Kozyavkin S."/>
            <person name="Makarova K.S."/>
            <person name="Koonin E.V."/>
            <person name="Severinov K."/>
        </authorList>
    </citation>
    <scope>NUCLEOTIDE SEQUENCE [LARGE SCALE GENOMIC DNA]</scope>
</reference>
<dbReference type="GeneID" id="29058870"/>
<dbReference type="InterPro" id="IPR046908">
    <property type="entry name" value="divDNApol"/>
</dbReference>
<dbReference type="RefSeq" id="YP_009283056.1">
    <property type="nucleotide sequence ID" value="NC_031039.1"/>
</dbReference>
<keyword evidence="5" id="KW-0378">Hydrolase</keyword>
<evidence type="ECO:0000313" key="10">
    <source>
        <dbReference type="EMBL" id="AMS01236.1"/>
    </source>
</evidence>
<dbReference type="Gene3D" id="1.10.287.690">
    <property type="entry name" value="Helix hairpin bin"/>
    <property type="match status" value="1"/>
</dbReference>
<dbReference type="PANTHER" id="PTHR10322">
    <property type="entry name" value="DNA POLYMERASE CATALYTIC SUBUNIT"/>
    <property type="match status" value="1"/>
</dbReference>
<comment type="catalytic activity">
    <reaction evidence="8">
        <text>DNA(n) + a 2'-deoxyribonucleoside 5'-triphosphate = DNA(n+1) + diphosphate</text>
        <dbReference type="Rhea" id="RHEA:22508"/>
        <dbReference type="Rhea" id="RHEA-COMP:17339"/>
        <dbReference type="Rhea" id="RHEA-COMP:17340"/>
        <dbReference type="ChEBI" id="CHEBI:33019"/>
        <dbReference type="ChEBI" id="CHEBI:61560"/>
        <dbReference type="ChEBI" id="CHEBI:173112"/>
        <dbReference type="EC" id="2.7.7.7"/>
    </reaction>
</comment>
<keyword evidence="7" id="KW-0238">DNA-binding</keyword>
<dbReference type="SUPFAM" id="SSF56672">
    <property type="entry name" value="DNA/RNA polymerases"/>
    <property type="match status" value="1"/>
</dbReference>
<dbReference type="Gene3D" id="3.90.1600.10">
    <property type="entry name" value="Palm domain of DNA polymerase"/>
    <property type="match status" value="2"/>
</dbReference>
<gene>
    <name evidence="10" type="ORF">AR9_g152</name>
</gene>
<keyword evidence="6" id="KW-0239">DNA-directed DNA polymerase</keyword>
<dbReference type="InterPro" id="IPR023211">
    <property type="entry name" value="DNA_pol_palm_dom_sf"/>
</dbReference>
<dbReference type="Proteomes" id="UP000202618">
    <property type="component" value="Segment"/>
</dbReference>
<keyword evidence="4" id="KW-0540">Nuclease</keyword>
<dbReference type="GO" id="GO:0003677">
    <property type="term" value="F:DNA binding"/>
    <property type="evidence" value="ECO:0007669"/>
    <property type="project" value="UniProtKB-KW"/>
</dbReference>
<accession>A0A172JI59</accession>
<dbReference type="GO" id="GO:0003887">
    <property type="term" value="F:DNA-directed DNA polymerase activity"/>
    <property type="evidence" value="ECO:0007669"/>
    <property type="project" value="UniProtKB-KW"/>
</dbReference>
<evidence type="ECO:0000259" key="9">
    <source>
        <dbReference type="Pfam" id="PF00136"/>
    </source>
</evidence>
<dbReference type="InterPro" id="IPR043502">
    <property type="entry name" value="DNA/RNA_pol_sf"/>
</dbReference>
<keyword evidence="3" id="KW-0548">Nucleotidyltransferase</keyword>
<dbReference type="GO" id="GO:0016787">
    <property type="term" value="F:hydrolase activity"/>
    <property type="evidence" value="ECO:0007669"/>
    <property type="project" value="UniProtKB-KW"/>
</dbReference>
<evidence type="ECO:0000256" key="7">
    <source>
        <dbReference type="ARBA" id="ARBA00023125"/>
    </source>
</evidence>
<evidence type="ECO:0000256" key="5">
    <source>
        <dbReference type="ARBA" id="ARBA00022801"/>
    </source>
</evidence>
<dbReference type="Pfam" id="PF20286">
    <property type="entry name" value="divDNApol"/>
    <property type="match status" value="1"/>
</dbReference>
<evidence type="ECO:0000313" key="11">
    <source>
        <dbReference type="Proteomes" id="UP000202618"/>
    </source>
</evidence>
<evidence type="ECO:0000256" key="4">
    <source>
        <dbReference type="ARBA" id="ARBA00022722"/>
    </source>
</evidence>
<dbReference type="GO" id="GO:0004518">
    <property type="term" value="F:nuclease activity"/>
    <property type="evidence" value="ECO:0007669"/>
    <property type="project" value="UniProtKB-KW"/>
</dbReference>
<evidence type="ECO:0000256" key="3">
    <source>
        <dbReference type="ARBA" id="ARBA00022695"/>
    </source>
</evidence>
<feature type="domain" description="DNA-directed DNA polymerase family B multifunctional" evidence="9">
    <location>
        <begin position="82"/>
        <end position="190"/>
    </location>
</feature>
<evidence type="ECO:0000256" key="2">
    <source>
        <dbReference type="ARBA" id="ARBA00022679"/>
    </source>
</evidence>